<keyword evidence="4" id="KW-1185">Reference proteome</keyword>
<name>L1IXV7_GUITC</name>
<proteinExistence type="predicted"/>
<evidence type="ECO:0000313" key="2">
    <source>
        <dbReference type="EMBL" id="EKX40714.1"/>
    </source>
</evidence>
<dbReference type="EMBL" id="JH993029">
    <property type="protein sequence ID" value="EKX40714.1"/>
    <property type="molecule type" value="Genomic_DNA"/>
</dbReference>
<evidence type="ECO:0000313" key="3">
    <source>
        <dbReference type="EnsemblProtists" id="EKX40714"/>
    </source>
</evidence>
<reference evidence="3" key="3">
    <citation type="submission" date="2015-06" db="UniProtKB">
        <authorList>
            <consortium name="EnsemblProtists"/>
        </authorList>
    </citation>
    <scope>IDENTIFICATION</scope>
</reference>
<sequence>MGDYKYSGTSVKELISREGESRKKLLDDYSTLNRQHDAMKGFLEYARKEMVVHNTEFHLHKRRLVDRNGSVRILCADLGIKKSFVETLARSESFEDFIETLVQVCKTFENEIQDNHKALKADGIFWDETTSTDLSNARALGLSWVPKTRKQVEKARRSSRSSRAMSIVDEEDMLQLVASAKNDTSNKIQIVSIWKDFFGQPILSGSILSGIVSEANFADVIQGQEGSRFPPLDEYGGQGSMTPAQSKSGAAGLWLVEVVDKEGCTPLIACAEAAGKGKNPGVGVSAAISLLMHGANPEHIVNLPGTPSRMALGVALDNNNKSLISLFAAHSRFVAGGYSVSTDAIADMQPAHLSCLQKLKRSRTRRALMEVECLECLCYHSSAFMKAKMFDEMKRVLRLLDEMALEAKEKGSEPHRKRLQHLSHLKLQILAAVCHDSVQNRKPQDKLYTPENHSSLLCLRPQPPDNESHPDEAVNNLEDSRENEERAEGRLANCVLLSHTNLDANPSHYKLDKGDDRSEPTLHGGSASRKTAAGAETSSSTSISFRLDRFSDADPASSLTRTCWAFISTIKVLGRNSLLPVLYGPHILTEKETGASQTSVCKPRAVGAAKDMATV</sequence>
<evidence type="ECO:0000256" key="1">
    <source>
        <dbReference type="SAM" id="MobiDB-lite"/>
    </source>
</evidence>
<reference evidence="2 4" key="1">
    <citation type="journal article" date="2012" name="Nature">
        <title>Algal genomes reveal evolutionary mosaicism and the fate of nucleomorphs.</title>
        <authorList>
            <consortium name="DOE Joint Genome Institute"/>
            <person name="Curtis B.A."/>
            <person name="Tanifuji G."/>
            <person name="Burki F."/>
            <person name="Gruber A."/>
            <person name="Irimia M."/>
            <person name="Maruyama S."/>
            <person name="Arias M.C."/>
            <person name="Ball S.G."/>
            <person name="Gile G.H."/>
            <person name="Hirakawa Y."/>
            <person name="Hopkins J.F."/>
            <person name="Kuo A."/>
            <person name="Rensing S.A."/>
            <person name="Schmutz J."/>
            <person name="Symeonidi A."/>
            <person name="Elias M."/>
            <person name="Eveleigh R.J."/>
            <person name="Herman E.K."/>
            <person name="Klute M.J."/>
            <person name="Nakayama T."/>
            <person name="Obornik M."/>
            <person name="Reyes-Prieto A."/>
            <person name="Armbrust E.V."/>
            <person name="Aves S.J."/>
            <person name="Beiko R.G."/>
            <person name="Coutinho P."/>
            <person name="Dacks J.B."/>
            <person name="Durnford D.G."/>
            <person name="Fast N.M."/>
            <person name="Green B.R."/>
            <person name="Grisdale C.J."/>
            <person name="Hempel F."/>
            <person name="Henrissat B."/>
            <person name="Hoppner M.P."/>
            <person name="Ishida K."/>
            <person name="Kim E."/>
            <person name="Koreny L."/>
            <person name="Kroth P.G."/>
            <person name="Liu Y."/>
            <person name="Malik S.B."/>
            <person name="Maier U.G."/>
            <person name="McRose D."/>
            <person name="Mock T."/>
            <person name="Neilson J.A."/>
            <person name="Onodera N.T."/>
            <person name="Poole A.M."/>
            <person name="Pritham E.J."/>
            <person name="Richards T.A."/>
            <person name="Rocap G."/>
            <person name="Roy S.W."/>
            <person name="Sarai C."/>
            <person name="Schaack S."/>
            <person name="Shirato S."/>
            <person name="Slamovits C.H."/>
            <person name="Spencer D.F."/>
            <person name="Suzuki S."/>
            <person name="Worden A.Z."/>
            <person name="Zauner S."/>
            <person name="Barry K."/>
            <person name="Bell C."/>
            <person name="Bharti A.K."/>
            <person name="Crow J.A."/>
            <person name="Grimwood J."/>
            <person name="Kramer R."/>
            <person name="Lindquist E."/>
            <person name="Lucas S."/>
            <person name="Salamov A."/>
            <person name="McFadden G.I."/>
            <person name="Lane C.E."/>
            <person name="Keeling P.J."/>
            <person name="Gray M.W."/>
            <person name="Grigoriev I.V."/>
            <person name="Archibald J.M."/>
        </authorList>
    </citation>
    <scope>NUCLEOTIDE SEQUENCE</scope>
    <source>
        <strain evidence="2 4">CCMP2712</strain>
    </source>
</reference>
<feature type="compositionally biased region" description="Basic and acidic residues" evidence="1">
    <location>
        <begin position="509"/>
        <end position="520"/>
    </location>
</feature>
<protein>
    <submittedName>
        <fullName evidence="2 3">Uncharacterized protein</fullName>
    </submittedName>
</protein>
<evidence type="ECO:0000313" key="4">
    <source>
        <dbReference type="Proteomes" id="UP000011087"/>
    </source>
</evidence>
<feature type="compositionally biased region" description="Basic and acidic residues" evidence="1">
    <location>
        <begin position="466"/>
        <end position="485"/>
    </location>
</feature>
<dbReference type="Proteomes" id="UP000011087">
    <property type="component" value="Unassembled WGS sequence"/>
</dbReference>
<dbReference type="PaxDb" id="55529-EKX40714"/>
<dbReference type="RefSeq" id="XP_005827694.1">
    <property type="nucleotide sequence ID" value="XM_005827637.1"/>
</dbReference>
<dbReference type="KEGG" id="gtt:GUITHDRAFT_113245"/>
<dbReference type="HOGENOM" id="CLU_444437_0_0_1"/>
<feature type="region of interest" description="Disordered" evidence="1">
    <location>
        <begin position="505"/>
        <end position="538"/>
    </location>
</feature>
<gene>
    <name evidence="2" type="ORF">GUITHDRAFT_113245</name>
</gene>
<dbReference type="GeneID" id="17297363"/>
<reference evidence="4" key="2">
    <citation type="submission" date="2012-11" db="EMBL/GenBank/DDBJ databases">
        <authorList>
            <person name="Kuo A."/>
            <person name="Curtis B.A."/>
            <person name="Tanifuji G."/>
            <person name="Burki F."/>
            <person name="Gruber A."/>
            <person name="Irimia M."/>
            <person name="Maruyama S."/>
            <person name="Arias M.C."/>
            <person name="Ball S.G."/>
            <person name="Gile G.H."/>
            <person name="Hirakawa Y."/>
            <person name="Hopkins J.F."/>
            <person name="Rensing S.A."/>
            <person name="Schmutz J."/>
            <person name="Symeonidi A."/>
            <person name="Elias M."/>
            <person name="Eveleigh R.J."/>
            <person name="Herman E.K."/>
            <person name="Klute M.J."/>
            <person name="Nakayama T."/>
            <person name="Obornik M."/>
            <person name="Reyes-Prieto A."/>
            <person name="Armbrust E.V."/>
            <person name="Aves S.J."/>
            <person name="Beiko R.G."/>
            <person name="Coutinho P."/>
            <person name="Dacks J.B."/>
            <person name="Durnford D.G."/>
            <person name="Fast N.M."/>
            <person name="Green B.R."/>
            <person name="Grisdale C."/>
            <person name="Hempe F."/>
            <person name="Henrissat B."/>
            <person name="Hoppner M.P."/>
            <person name="Ishida K.-I."/>
            <person name="Kim E."/>
            <person name="Koreny L."/>
            <person name="Kroth P.G."/>
            <person name="Liu Y."/>
            <person name="Malik S.-B."/>
            <person name="Maier U.G."/>
            <person name="McRose D."/>
            <person name="Mock T."/>
            <person name="Neilson J.A."/>
            <person name="Onodera N.T."/>
            <person name="Poole A.M."/>
            <person name="Pritham E.J."/>
            <person name="Richards T.A."/>
            <person name="Rocap G."/>
            <person name="Roy S.W."/>
            <person name="Sarai C."/>
            <person name="Schaack S."/>
            <person name="Shirato S."/>
            <person name="Slamovits C.H."/>
            <person name="Spencer D.F."/>
            <person name="Suzuki S."/>
            <person name="Worden A.Z."/>
            <person name="Zauner S."/>
            <person name="Barry K."/>
            <person name="Bell C."/>
            <person name="Bharti A.K."/>
            <person name="Crow J.A."/>
            <person name="Grimwood J."/>
            <person name="Kramer R."/>
            <person name="Lindquist E."/>
            <person name="Lucas S."/>
            <person name="Salamov A."/>
            <person name="McFadden G.I."/>
            <person name="Lane C.E."/>
            <person name="Keeling P.J."/>
            <person name="Gray M.W."/>
            <person name="Grigoriev I.V."/>
            <person name="Archibald J.M."/>
        </authorList>
    </citation>
    <scope>NUCLEOTIDE SEQUENCE</scope>
    <source>
        <strain evidence="4">CCMP2712</strain>
    </source>
</reference>
<dbReference type="AlphaFoldDB" id="L1IXV7"/>
<organism evidence="2">
    <name type="scientific">Guillardia theta (strain CCMP2712)</name>
    <name type="common">Cryptophyte</name>
    <dbReference type="NCBI Taxonomy" id="905079"/>
    <lineage>
        <taxon>Eukaryota</taxon>
        <taxon>Cryptophyceae</taxon>
        <taxon>Pyrenomonadales</taxon>
        <taxon>Geminigeraceae</taxon>
        <taxon>Guillardia</taxon>
    </lineage>
</organism>
<dbReference type="EnsemblProtists" id="EKX40714">
    <property type="protein sequence ID" value="EKX40714"/>
    <property type="gene ID" value="GUITHDRAFT_113245"/>
</dbReference>
<accession>L1IXV7</accession>
<feature type="region of interest" description="Disordered" evidence="1">
    <location>
        <begin position="455"/>
        <end position="485"/>
    </location>
</feature>